<dbReference type="AlphaFoldDB" id="A0A9N8ZNL9"/>
<organism evidence="2 3">
    <name type="scientific">Paraglomus brasilianum</name>
    <dbReference type="NCBI Taxonomy" id="144538"/>
    <lineage>
        <taxon>Eukaryota</taxon>
        <taxon>Fungi</taxon>
        <taxon>Fungi incertae sedis</taxon>
        <taxon>Mucoromycota</taxon>
        <taxon>Glomeromycotina</taxon>
        <taxon>Glomeromycetes</taxon>
        <taxon>Paraglomerales</taxon>
        <taxon>Paraglomeraceae</taxon>
        <taxon>Paraglomus</taxon>
    </lineage>
</organism>
<protein>
    <submittedName>
        <fullName evidence="2">6823_t:CDS:1</fullName>
    </submittedName>
</protein>
<evidence type="ECO:0000313" key="2">
    <source>
        <dbReference type="EMBL" id="CAG8502456.1"/>
    </source>
</evidence>
<reference evidence="2" key="1">
    <citation type="submission" date="2021-06" db="EMBL/GenBank/DDBJ databases">
        <authorList>
            <person name="Kallberg Y."/>
            <person name="Tangrot J."/>
            <person name="Rosling A."/>
        </authorList>
    </citation>
    <scope>NUCLEOTIDE SEQUENCE</scope>
    <source>
        <strain evidence="2">BR232B</strain>
    </source>
</reference>
<feature type="compositionally biased region" description="Basic residues" evidence="1">
    <location>
        <begin position="71"/>
        <end position="82"/>
    </location>
</feature>
<evidence type="ECO:0000313" key="3">
    <source>
        <dbReference type="Proteomes" id="UP000789739"/>
    </source>
</evidence>
<dbReference type="EMBL" id="CAJVPI010000217">
    <property type="protein sequence ID" value="CAG8502456.1"/>
    <property type="molecule type" value="Genomic_DNA"/>
</dbReference>
<keyword evidence="3" id="KW-1185">Reference proteome</keyword>
<evidence type="ECO:0000256" key="1">
    <source>
        <dbReference type="SAM" id="MobiDB-lite"/>
    </source>
</evidence>
<dbReference type="Proteomes" id="UP000789739">
    <property type="component" value="Unassembled WGS sequence"/>
</dbReference>
<accession>A0A9N8ZNL9</accession>
<comment type="caution">
    <text evidence="2">The sequence shown here is derived from an EMBL/GenBank/DDBJ whole genome shotgun (WGS) entry which is preliminary data.</text>
</comment>
<gene>
    <name evidence="2" type="ORF">PBRASI_LOCUS2680</name>
</gene>
<proteinExistence type="predicted"/>
<feature type="non-terminal residue" evidence="2">
    <location>
        <position position="82"/>
    </location>
</feature>
<feature type="region of interest" description="Disordered" evidence="1">
    <location>
        <begin position="41"/>
        <end position="82"/>
    </location>
</feature>
<name>A0A9N8ZNL9_9GLOM</name>
<sequence>MVFLEEHEGIYISPTIEHDSMNPTLLQCYAWVIAQAHINHRSPDLHDNGENSDDDNDKGSSDSAGSARRSSGPHKRKDNSNA</sequence>
<feature type="compositionally biased region" description="Low complexity" evidence="1">
    <location>
        <begin position="61"/>
        <end position="70"/>
    </location>
</feature>